<accession>A0A6C0LEJ8</accession>
<dbReference type="AlphaFoldDB" id="A0A6C0LEJ8"/>
<evidence type="ECO:0000313" key="1">
    <source>
        <dbReference type="EMBL" id="QHU27632.1"/>
    </source>
</evidence>
<dbReference type="EMBL" id="MN740459">
    <property type="protein sequence ID" value="QHU27632.1"/>
    <property type="molecule type" value="Genomic_DNA"/>
</dbReference>
<proteinExistence type="predicted"/>
<name>A0A6C0LEJ8_9ZZZZ</name>
<reference evidence="1" key="1">
    <citation type="journal article" date="2020" name="Nature">
        <title>Giant virus diversity and host interactions through global metagenomics.</title>
        <authorList>
            <person name="Schulz F."/>
            <person name="Roux S."/>
            <person name="Paez-Espino D."/>
            <person name="Jungbluth S."/>
            <person name="Walsh D.A."/>
            <person name="Denef V.J."/>
            <person name="McMahon K.D."/>
            <person name="Konstantinidis K.T."/>
            <person name="Eloe-Fadrosh E.A."/>
            <person name="Kyrpides N.C."/>
            <person name="Woyke T."/>
        </authorList>
    </citation>
    <scope>NUCLEOTIDE SEQUENCE</scope>
    <source>
        <strain evidence="1">GVMAG-M-3300027769-26</strain>
    </source>
</reference>
<protein>
    <submittedName>
        <fullName evidence="1">Uncharacterized protein</fullName>
    </submittedName>
</protein>
<sequence length="733" mass="86789">MSKKLTFKTIEDVKRWCDEPKKHPIEGYEMSAISKDYYDIYEKAYKIMKKGSFSEEYIINLFPKNHLLFGDVDLFYYTCCKKNDISTYNKYYKNNNTTEFIMHELLTEELDIFKDDYNGDEDDEDKYEDKYVDDASIILKTEIKVLKNRFSYEYDKYDSTGPATNTEIIGSLITDYIEEMTDSFLDTDYISRYDYPERMKQIKLINLQGYCFINFLESKKMATGKTVLQYLIDNQGWHSVIYNTGREKEWIREALSYYNDYKKIEKDIDECFNPYSGIIENYKFKKFTFINDPLDKYFEVYEKQLVEIKKSEYSQLIDLTTFKPKENVKYLNDEQYKAFKKERDKYDTALKKYRDKQTLYETTKEGSSPKPPKKPKITLHWGKEHTIAAEIDPLYIKDSIVAKFREEYAKVSHIVEEYNRVKNMSYKALKKHIGESSSSAETQLIDGNKLMSMTREDFANNILYNSSDFADKCSEKIDILTNEELDDENYPLSKLQLMVRLKVYTPDRKNYRTECIYAPKLYNYLIKCVNNKEPFINPVTKTKYTQENIDELMKVMKIIDPKIEVPVFIKHGNDTKLELKHKIVTVDMDDYGTHPSYGRISILKFIYIYISRVIGGEEKEVYKICHIPADVGATGYFATGSADLTSNTMLVNIYKLFNDGMLLHNYIPPYNIPRPGSNDEYIYIKPKIHFNDIKTIKSWFKFLNPDKTTTFITKEQFIDKFKHYAEEVKNCNF</sequence>
<organism evidence="1">
    <name type="scientific">viral metagenome</name>
    <dbReference type="NCBI Taxonomy" id="1070528"/>
    <lineage>
        <taxon>unclassified sequences</taxon>
        <taxon>metagenomes</taxon>
        <taxon>organismal metagenomes</taxon>
    </lineage>
</organism>